<feature type="domain" description="Disease resistance R13L4/SHOC-2-like LRR" evidence="3">
    <location>
        <begin position="218"/>
        <end position="443"/>
    </location>
</feature>
<dbReference type="OrthoDB" id="8532199at2"/>
<comment type="caution">
    <text evidence="4">The sequence shown here is derived from an EMBL/GenBank/DDBJ whole genome shotgun (WGS) entry which is preliminary data.</text>
</comment>
<gene>
    <name evidence="4" type="ORF">DF182_16595</name>
</gene>
<organism evidence="4 5">
    <name type="scientific">Chitinophaga flava</name>
    <dbReference type="NCBI Taxonomy" id="2259036"/>
    <lineage>
        <taxon>Bacteria</taxon>
        <taxon>Pseudomonadati</taxon>
        <taxon>Bacteroidota</taxon>
        <taxon>Chitinophagia</taxon>
        <taxon>Chitinophagales</taxon>
        <taxon>Chitinophagaceae</taxon>
        <taxon>Chitinophaga</taxon>
    </lineage>
</organism>
<dbReference type="PROSITE" id="PS51450">
    <property type="entry name" value="LRR"/>
    <property type="match status" value="2"/>
</dbReference>
<dbReference type="PANTHER" id="PTHR48051">
    <property type="match status" value="1"/>
</dbReference>
<name>A0A365XQ15_9BACT</name>
<dbReference type="RefSeq" id="WP_113616970.1">
    <property type="nucleotide sequence ID" value="NZ_QFFJ01000002.1"/>
</dbReference>
<keyword evidence="2" id="KW-0677">Repeat</keyword>
<dbReference type="AlphaFoldDB" id="A0A365XQ15"/>
<evidence type="ECO:0000256" key="2">
    <source>
        <dbReference type="ARBA" id="ARBA00022737"/>
    </source>
</evidence>
<dbReference type="InterPro" id="IPR001611">
    <property type="entry name" value="Leu-rich_rpt"/>
</dbReference>
<dbReference type="EMBL" id="QFFJ01000002">
    <property type="protein sequence ID" value="RBL88218.1"/>
    <property type="molecule type" value="Genomic_DNA"/>
</dbReference>
<dbReference type="Pfam" id="PF23598">
    <property type="entry name" value="LRR_14"/>
    <property type="match status" value="2"/>
</dbReference>
<dbReference type="SUPFAM" id="SSF52058">
    <property type="entry name" value="L domain-like"/>
    <property type="match status" value="1"/>
</dbReference>
<evidence type="ECO:0000256" key="1">
    <source>
        <dbReference type="ARBA" id="ARBA00022614"/>
    </source>
</evidence>
<dbReference type="Pfam" id="PF00560">
    <property type="entry name" value="LRR_1"/>
    <property type="match status" value="1"/>
</dbReference>
<dbReference type="SMART" id="SM00364">
    <property type="entry name" value="LRR_BAC"/>
    <property type="match status" value="6"/>
</dbReference>
<dbReference type="SUPFAM" id="SSF52047">
    <property type="entry name" value="RNI-like"/>
    <property type="match status" value="1"/>
</dbReference>
<evidence type="ECO:0000313" key="4">
    <source>
        <dbReference type="EMBL" id="RBL88218.1"/>
    </source>
</evidence>
<dbReference type="InterPro" id="IPR050216">
    <property type="entry name" value="LRR_domain-containing"/>
</dbReference>
<accession>A0A365XQ15</accession>
<evidence type="ECO:0000259" key="3">
    <source>
        <dbReference type="Pfam" id="PF23598"/>
    </source>
</evidence>
<protein>
    <recommendedName>
        <fullName evidence="3">Disease resistance R13L4/SHOC-2-like LRR domain-containing protein</fullName>
    </recommendedName>
</protein>
<dbReference type="Gene3D" id="3.80.10.10">
    <property type="entry name" value="Ribonuclease Inhibitor"/>
    <property type="match status" value="3"/>
</dbReference>
<keyword evidence="5" id="KW-1185">Reference proteome</keyword>
<dbReference type="InterPro" id="IPR032675">
    <property type="entry name" value="LRR_dom_sf"/>
</dbReference>
<dbReference type="GO" id="GO:0005737">
    <property type="term" value="C:cytoplasm"/>
    <property type="evidence" value="ECO:0007669"/>
    <property type="project" value="TreeGrafter"/>
</dbReference>
<sequence>MEYRQMYEEPGIFETGEIKDAKDCSHPKVRFNLQRKRLKTMPKGFEAAAHIPHVQFDLSYNSGLDHATVITELSALPHLKGLGMTKTEMEVLPDSIGTLQELEALEVTGNKLKALPDSIGQLKNLRILNLRTNRFTTFPKNLVGLHQLEQLSFRFNEIKTLPKDLSEFPRLQILDLSSNGITALPPAIKDLTQLKELHIKYNKLTSLPEELGSLQELEVVALNGNEKLDVDQAIRVLANCKKLRKLRLKGMAMKTLPDSITLLENLESIDLESNGIKELPPVLGQLKKLKEIIGFGELPAPFYIDMIKDRADITTFSSYRIQPYMHNGLASLPENVESLCHITSMELSELQALPASLSRLSGLTSLSFHECDFSSLPDLSGLTALENLSFSDTTLTVFPEFIYHLPALKSLTLGGCTMSPDFARLAQLPQLEELQINDITETDLRLLQQAPCLNWVQLARDVTVLPEAFFELPGVHTFSFNNYPQIDPDSILSRLQRMPGLQWLIFNDDNYLPFEWYISRLKELPLLKRALIYVDSAVLPVSLLELPHLERLKINFSTKCVGIWSREAGKELEVPLALANTRDGQIRLQNVPAAAPFRTAFEQLATLGLTDPGRREIAFGLLAHHYVALKKLLPYPFDAAGNIPGARVFITGTPTLSVKKDLATMLANRGATIVKEVKDATHIFLGQNINPATIGDIFREDHQYILEDHLKAQEIKDDTPFLMMEENSELTTQITRLLKQQETDNISLVLEMITGGGAGKVLLSYLAAIHLFHKDADIRKKSRTLFRKYASATLQHHIKSSWKDKYKDRSEDECRPLYIHPELDVCAFLLAFHMVRIHEPGNPRRPAGLVLRDVPSAAISEIMADFDHVTYLNLDLKDTHDLPRLVGYIQQLRITYLSLQLNTDTVPAELFTLPLLEALTLITRSATPLTIPVLDKLNVSLTELRIYQTSLLHAERLVACKQLRRLDLSSCKLPDVSFIASMTGLQRLELTNTGITQIPDSFYQLQELEEFDLTSNDLSVNTFDFKQLKKLQKVYVNNRERLAF</sequence>
<proteinExistence type="predicted"/>
<keyword evidence="1" id="KW-0433">Leucine-rich repeat</keyword>
<dbReference type="PANTHER" id="PTHR48051:SF46">
    <property type="entry name" value="LEUCINE RICH REPEAT-CONTAINING DOMAIN PROTEIN"/>
    <property type="match status" value="1"/>
</dbReference>
<dbReference type="SMART" id="SM00369">
    <property type="entry name" value="LRR_TYP"/>
    <property type="match status" value="8"/>
</dbReference>
<evidence type="ECO:0000313" key="5">
    <source>
        <dbReference type="Proteomes" id="UP000253410"/>
    </source>
</evidence>
<dbReference type="Proteomes" id="UP000253410">
    <property type="component" value="Unassembled WGS sequence"/>
</dbReference>
<dbReference type="InterPro" id="IPR003591">
    <property type="entry name" value="Leu-rich_rpt_typical-subtyp"/>
</dbReference>
<dbReference type="InterPro" id="IPR055414">
    <property type="entry name" value="LRR_R13L4/SHOC2-like"/>
</dbReference>
<feature type="domain" description="Disease resistance R13L4/SHOC-2-like LRR" evidence="3">
    <location>
        <begin position="66"/>
        <end position="153"/>
    </location>
</feature>
<reference evidence="4 5" key="1">
    <citation type="submission" date="2018-05" db="EMBL/GenBank/DDBJ databases">
        <title>Chitinophaga sp. K3CV102501T nov., isolated from isolated from a monsoon evergreen broad-leaved forest soil.</title>
        <authorList>
            <person name="Lv Y."/>
        </authorList>
    </citation>
    <scope>NUCLEOTIDE SEQUENCE [LARGE SCALE GENOMIC DNA]</scope>
    <source>
        <strain evidence="4 5">GDMCC 1.1325</strain>
    </source>
</reference>